<evidence type="ECO:0000256" key="1">
    <source>
        <dbReference type="PROSITE-ProRule" id="PRU00339"/>
    </source>
</evidence>
<dbReference type="InterPro" id="IPR012677">
    <property type="entry name" value="Nucleotide-bd_a/b_plait_sf"/>
</dbReference>
<dbReference type="InterPro" id="IPR019734">
    <property type="entry name" value="TPR_rpt"/>
</dbReference>
<keyword evidence="1" id="KW-0802">TPR repeat</keyword>
<dbReference type="GO" id="GO:0016757">
    <property type="term" value="F:glycosyltransferase activity"/>
    <property type="evidence" value="ECO:0007669"/>
    <property type="project" value="TreeGrafter"/>
</dbReference>
<dbReference type="InterPro" id="IPR011990">
    <property type="entry name" value="TPR-like_helical_dom_sf"/>
</dbReference>
<dbReference type="EMBL" id="JACMSC010000021">
    <property type="protein sequence ID" value="KAG6470081.1"/>
    <property type="molecule type" value="Genomic_DNA"/>
</dbReference>
<feature type="domain" description="RRM" evidence="2">
    <location>
        <begin position="200"/>
        <end position="237"/>
    </location>
</feature>
<sequence>MKLRPLPYAPMLNLRKMASFSLTEEDVLRCCHSKCFAKELASASPFSDLHHTIQSTRRIWFNKVVPLPPSSLLSITLADPFLHLLILQIDVARWSHPYHSPVFSLKVETLKIQNSLVAPMSHFGRSGSPDIKDTYSLLPTIKKPTAIVDEALATYSRCCSTADIFGLSDQLRINRRFWQPFDLQQRPSYVVSQQRSLRIGTTADDLFPLFDRYRKVIDVFIPRDRRTGDSRGFAFVREFIMSTMHWGYLDARNLAGIYYEQSQLDMAILHYKQAINSVLTLSKLTIICNMMSVAASFYKATLAVTTGISAPFNNLATIYKQQTAADGLVNRGNTFKEIGRVTEAIQDYTRAVNIRPTMPEAHANLASAYKDK</sequence>
<evidence type="ECO:0000313" key="4">
    <source>
        <dbReference type="Proteomes" id="UP000734854"/>
    </source>
</evidence>
<dbReference type="PANTHER" id="PTHR44998:SF1">
    <property type="entry name" value="UDP-N-ACETYLGLUCOSAMINE--PEPTIDE N-ACETYLGLUCOSAMINYLTRANSFERASE 110 KDA SUBUNIT"/>
    <property type="match status" value="1"/>
</dbReference>
<gene>
    <name evidence="3" type="ORF">ZIOFF_071135</name>
</gene>
<proteinExistence type="predicted"/>
<dbReference type="InterPro" id="IPR035979">
    <property type="entry name" value="RBD_domain_sf"/>
</dbReference>
<accession>A0A8J5BDX7</accession>
<dbReference type="FunFam" id="1.25.40.10:FF:000181">
    <property type="entry name" value="probable UDP-N-acetylglucosamine--peptide N-acetylglucosaminyltransferase SEC"/>
    <property type="match status" value="1"/>
</dbReference>
<dbReference type="SUPFAM" id="SSF48452">
    <property type="entry name" value="TPR-like"/>
    <property type="match status" value="1"/>
</dbReference>
<dbReference type="Proteomes" id="UP000734854">
    <property type="component" value="Unassembled WGS sequence"/>
</dbReference>
<dbReference type="GO" id="GO:0003723">
    <property type="term" value="F:RNA binding"/>
    <property type="evidence" value="ECO:0007669"/>
    <property type="project" value="InterPro"/>
</dbReference>
<dbReference type="AlphaFoldDB" id="A0A8J5BDX7"/>
<evidence type="ECO:0000313" key="3">
    <source>
        <dbReference type="EMBL" id="KAG6470081.1"/>
    </source>
</evidence>
<dbReference type="PROSITE" id="PS50005">
    <property type="entry name" value="TPR"/>
    <property type="match status" value="1"/>
</dbReference>
<dbReference type="SMART" id="SM00028">
    <property type="entry name" value="TPR"/>
    <property type="match status" value="2"/>
</dbReference>
<dbReference type="Gene3D" id="1.25.40.10">
    <property type="entry name" value="Tetratricopeptide repeat domain"/>
    <property type="match status" value="1"/>
</dbReference>
<keyword evidence="4" id="KW-1185">Reference proteome</keyword>
<organism evidence="3 4">
    <name type="scientific">Zingiber officinale</name>
    <name type="common">Ginger</name>
    <name type="synonym">Amomum zingiber</name>
    <dbReference type="NCBI Taxonomy" id="94328"/>
    <lineage>
        <taxon>Eukaryota</taxon>
        <taxon>Viridiplantae</taxon>
        <taxon>Streptophyta</taxon>
        <taxon>Embryophyta</taxon>
        <taxon>Tracheophyta</taxon>
        <taxon>Spermatophyta</taxon>
        <taxon>Magnoliopsida</taxon>
        <taxon>Liliopsida</taxon>
        <taxon>Zingiberales</taxon>
        <taxon>Zingiberaceae</taxon>
        <taxon>Zingiber</taxon>
    </lineage>
</organism>
<dbReference type="InterPro" id="IPR000504">
    <property type="entry name" value="RRM_dom"/>
</dbReference>
<reference evidence="3 4" key="1">
    <citation type="submission" date="2020-08" db="EMBL/GenBank/DDBJ databases">
        <title>Plant Genome Project.</title>
        <authorList>
            <person name="Zhang R.-G."/>
        </authorList>
    </citation>
    <scope>NUCLEOTIDE SEQUENCE [LARGE SCALE GENOMIC DNA]</scope>
    <source>
        <tissue evidence="3">Rhizome</tissue>
    </source>
</reference>
<comment type="caution">
    <text evidence="3">The sequence shown here is derived from an EMBL/GenBank/DDBJ whole genome shotgun (WGS) entry which is preliminary data.</text>
</comment>
<protein>
    <recommendedName>
        <fullName evidence="2">RRM domain-containing protein</fullName>
    </recommendedName>
</protein>
<feature type="repeat" description="TPR" evidence="1">
    <location>
        <begin position="325"/>
        <end position="358"/>
    </location>
</feature>
<dbReference type="Pfam" id="PF13414">
    <property type="entry name" value="TPR_11"/>
    <property type="match status" value="1"/>
</dbReference>
<dbReference type="Gene3D" id="3.30.70.330">
    <property type="match status" value="1"/>
</dbReference>
<evidence type="ECO:0000259" key="2">
    <source>
        <dbReference type="Pfam" id="PF00076"/>
    </source>
</evidence>
<dbReference type="GO" id="GO:0006493">
    <property type="term" value="P:protein O-linked glycosylation"/>
    <property type="evidence" value="ECO:0007669"/>
    <property type="project" value="TreeGrafter"/>
</dbReference>
<name>A0A8J5BDX7_ZINOF</name>
<dbReference type="Pfam" id="PF00076">
    <property type="entry name" value="RRM_1"/>
    <property type="match status" value="1"/>
</dbReference>
<dbReference type="PANTHER" id="PTHR44998">
    <property type="match status" value="1"/>
</dbReference>
<dbReference type="SUPFAM" id="SSF54928">
    <property type="entry name" value="RNA-binding domain, RBD"/>
    <property type="match status" value="1"/>
</dbReference>